<accession>A0ACA9LL65</accession>
<sequence>MNATYYHIDLSFFPYELHCVKDESIIATISASGNSRKVQIDLDETFGNLMSQEDKERTKKADAGDENEFDKYVDMEQLLQEEDEYADANDYVESYFDNGEGDDLDDDG</sequence>
<organism evidence="1 2">
    <name type="scientific">Acaulospora colombiana</name>
    <dbReference type="NCBI Taxonomy" id="27376"/>
    <lineage>
        <taxon>Eukaryota</taxon>
        <taxon>Fungi</taxon>
        <taxon>Fungi incertae sedis</taxon>
        <taxon>Mucoromycota</taxon>
        <taxon>Glomeromycotina</taxon>
        <taxon>Glomeromycetes</taxon>
        <taxon>Diversisporales</taxon>
        <taxon>Acaulosporaceae</taxon>
        <taxon>Acaulospora</taxon>
    </lineage>
</organism>
<proteinExistence type="predicted"/>
<protein>
    <submittedName>
        <fullName evidence="1">17051_t:CDS:1</fullName>
    </submittedName>
</protein>
<name>A0ACA9LL65_9GLOM</name>
<gene>
    <name evidence="1" type="ORF">ACOLOM_LOCUS4192</name>
</gene>
<dbReference type="EMBL" id="CAJVPT010006729">
    <property type="protein sequence ID" value="CAG8533985.1"/>
    <property type="molecule type" value="Genomic_DNA"/>
</dbReference>
<dbReference type="Proteomes" id="UP000789525">
    <property type="component" value="Unassembled WGS sequence"/>
</dbReference>
<evidence type="ECO:0000313" key="2">
    <source>
        <dbReference type="Proteomes" id="UP000789525"/>
    </source>
</evidence>
<comment type="caution">
    <text evidence="1">The sequence shown here is derived from an EMBL/GenBank/DDBJ whole genome shotgun (WGS) entry which is preliminary data.</text>
</comment>
<reference evidence="1" key="1">
    <citation type="submission" date="2021-06" db="EMBL/GenBank/DDBJ databases">
        <authorList>
            <person name="Kallberg Y."/>
            <person name="Tangrot J."/>
            <person name="Rosling A."/>
        </authorList>
    </citation>
    <scope>NUCLEOTIDE SEQUENCE</scope>
    <source>
        <strain evidence="1">CL356</strain>
    </source>
</reference>
<feature type="non-terminal residue" evidence="1">
    <location>
        <position position="108"/>
    </location>
</feature>
<keyword evidence="2" id="KW-1185">Reference proteome</keyword>
<evidence type="ECO:0000313" key="1">
    <source>
        <dbReference type="EMBL" id="CAG8533985.1"/>
    </source>
</evidence>